<dbReference type="EMBL" id="CZBI01000001">
    <property type="protein sequence ID" value="CUP54910.1"/>
    <property type="molecule type" value="Genomic_DNA"/>
</dbReference>
<organism evidence="1 2">
    <name type="scientific">Bacteroides thetaiotaomicron</name>
    <dbReference type="NCBI Taxonomy" id="818"/>
    <lineage>
        <taxon>Bacteria</taxon>
        <taxon>Pseudomonadati</taxon>
        <taxon>Bacteroidota</taxon>
        <taxon>Bacteroidia</taxon>
        <taxon>Bacteroidales</taxon>
        <taxon>Bacteroidaceae</taxon>
        <taxon>Bacteroides</taxon>
    </lineage>
</organism>
<evidence type="ECO:0000313" key="1">
    <source>
        <dbReference type="EMBL" id="CUP54910.1"/>
    </source>
</evidence>
<accession>A0A174P7X1</accession>
<sequence>MWEDPTCPSRYAPHAHVGMTDMGMWESAFNKDTDYML</sequence>
<evidence type="ECO:0000313" key="2">
    <source>
        <dbReference type="Proteomes" id="UP000095541"/>
    </source>
</evidence>
<reference evidence="1 2" key="1">
    <citation type="submission" date="2015-09" db="EMBL/GenBank/DDBJ databases">
        <authorList>
            <consortium name="Pathogen Informatics"/>
        </authorList>
    </citation>
    <scope>NUCLEOTIDE SEQUENCE [LARGE SCALE GENOMIC DNA]</scope>
    <source>
        <strain evidence="1 2">2789STDY5834945</strain>
    </source>
</reference>
<dbReference type="AlphaFoldDB" id="A0A174P7X1"/>
<dbReference type="Proteomes" id="UP000095541">
    <property type="component" value="Unassembled WGS sequence"/>
</dbReference>
<proteinExistence type="predicted"/>
<name>A0A174P7X1_BACT4</name>
<gene>
    <name evidence="1" type="ORF">ERS852557_00976</name>
</gene>
<protein>
    <submittedName>
        <fullName evidence="1">Uncharacterized protein</fullName>
    </submittedName>
</protein>